<protein>
    <submittedName>
        <fullName evidence="3">Uncharacterized protein</fullName>
    </submittedName>
</protein>
<feature type="region of interest" description="Disordered" evidence="1">
    <location>
        <begin position="88"/>
        <end position="107"/>
    </location>
</feature>
<keyword evidence="2" id="KW-1133">Transmembrane helix</keyword>
<feature type="region of interest" description="Disordered" evidence="1">
    <location>
        <begin position="117"/>
        <end position="172"/>
    </location>
</feature>
<sequence length="218" mass="22640">MDDGSFWIDFAQALFILAGVLFIIATLLTFLCVIKLVCTVPSSLASLQEEVSGEGSDRAQANVAEPPPPIVESLGPVLQPLGDSAEFSSKQIEEKEPQEGEGQSGGMLNVVIRRERSAEEGAPEVPLPDAAESAPESTSGPPQPDDRAEAVEKDYRAEASGDPKTSGTTSTKISKAEGLAFNIESGIPVSVNISSGAGSAAGVRNTEFSAGKRKGPII</sequence>
<evidence type="ECO:0000313" key="3">
    <source>
        <dbReference type="EMBL" id="KHJ75194.1"/>
    </source>
</evidence>
<dbReference type="AlphaFoldDB" id="A0A0B1RRD5"/>
<feature type="transmembrane region" description="Helical" evidence="2">
    <location>
        <begin position="12"/>
        <end position="38"/>
    </location>
</feature>
<keyword evidence="2" id="KW-0472">Membrane</keyword>
<name>A0A0B1RRD5_OESDE</name>
<feature type="compositionally biased region" description="Basic and acidic residues" evidence="1">
    <location>
        <begin position="144"/>
        <end position="161"/>
    </location>
</feature>
<dbReference type="Proteomes" id="UP000053660">
    <property type="component" value="Unassembled WGS sequence"/>
</dbReference>
<accession>A0A0B1RRD5</accession>
<feature type="region of interest" description="Disordered" evidence="1">
    <location>
        <begin position="56"/>
        <end position="78"/>
    </location>
</feature>
<keyword evidence="2" id="KW-0812">Transmembrane</keyword>
<dbReference type="EMBL" id="KN612985">
    <property type="protein sequence ID" value="KHJ75194.1"/>
    <property type="molecule type" value="Genomic_DNA"/>
</dbReference>
<evidence type="ECO:0000256" key="1">
    <source>
        <dbReference type="SAM" id="MobiDB-lite"/>
    </source>
</evidence>
<feature type="region of interest" description="Disordered" evidence="1">
    <location>
        <begin position="195"/>
        <end position="218"/>
    </location>
</feature>
<evidence type="ECO:0000256" key="2">
    <source>
        <dbReference type="SAM" id="Phobius"/>
    </source>
</evidence>
<evidence type="ECO:0000313" key="4">
    <source>
        <dbReference type="Proteomes" id="UP000053660"/>
    </source>
</evidence>
<organism evidence="3 4">
    <name type="scientific">Oesophagostomum dentatum</name>
    <name type="common">Nodular worm</name>
    <dbReference type="NCBI Taxonomy" id="61180"/>
    <lineage>
        <taxon>Eukaryota</taxon>
        <taxon>Metazoa</taxon>
        <taxon>Ecdysozoa</taxon>
        <taxon>Nematoda</taxon>
        <taxon>Chromadorea</taxon>
        <taxon>Rhabditida</taxon>
        <taxon>Rhabditina</taxon>
        <taxon>Rhabditomorpha</taxon>
        <taxon>Strongyloidea</taxon>
        <taxon>Strongylidae</taxon>
        <taxon>Oesophagostomum</taxon>
    </lineage>
</organism>
<gene>
    <name evidence="3" type="ORF">OESDEN_25190</name>
</gene>
<keyword evidence="4" id="KW-1185">Reference proteome</keyword>
<reference evidence="3 4" key="1">
    <citation type="submission" date="2014-03" db="EMBL/GenBank/DDBJ databases">
        <title>Draft genome of the hookworm Oesophagostomum dentatum.</title>
        <authorList>
            <person name="Mitreva M."/>
        </authorList>
    </citation>
    <scope>NUCLEOTIDE SEQUENCE [LARGE SCALE GENOMIC DNA]</scope>
    <source>
        <strain evidence="3 4">OD-Hann</strain>
    </source>
</reference>
<proteinExistence type="predicted"/>